<dbReference type="RefSeq" id="WP_134116142.1">
    <property type="nucleotide sequence ID" value="NZ_SODF01000001.1"/>
</dbReference>
<dbReference type="PANTHER" id="PTHR35908">
    <property type="entry name" value="HYPOTHETICAL FUSION PROTEIN"/>
    <property type="match status" value="1"/>
</dbReference>
<sequence length="139" mass="15585">MDSYPRRMHTALDTTDARGLAEFYRVLLGLRYRPGDEPPDSGTPDDADWLVLVDDDGNRQLAIQQVDVLPPSTWPATDVPMQLHIDYAVPTLEDLHRHRRRAEDLGATLLLDRTTEDSEPLYVLADPAGHPFCLLVGVV</sequence>
<dbReference type="InterPro" id="IPR037523">
    <property type="entry name" value="VOC_core"/>
</dbReference>
<protein>
    <recommendedName>
        <fullName evidence="1">VOC domain-containing protein</fullName>
    </recommendedName>
</protein>
<organism evidence="2 3">
    <name type="scientific">Kribbella kalugense</name>
    <dbReference type="NCBI Taxonomy" id="2512221"/>
    <lineage>
        <taxon>Bacteria</taxon>
        <taxon>Bacillati</taxon>
        <taxon>Actinomycetota</taxon>
        <taxon>Actinomycetes</taxon>
        <taxon>Propionibacteriales</taxon>
        <taxon>Kribbellaceae</taxon>
        <taxon>Kribbella</taxon>
    </lineage>
</organism>
<dbReference type="PANTHER" id="PTHR35908:SF1">
    <property type="entry name" value="CONSERVED PROTEIN"/>
    <property type="match status" value="1"/>
</dbReference>
<dbReference type="InterPro" id="IPR029068">
    <property type="entry name" value="Glyas_Bleomycin-R_OHBP_Dase"/>
</dbReference>
<dbReference type="CDD" id="cd06587">
    <property type="entry name" value="VOC"/>
    <property type="match status" value="1"/>
</dbReference>
<dbReference type="AlphaFoldDB" id="A0A4R7ZW92"/>
<dbReference type="Proteomes" id="UP000295447">
    <property type="component" value="Unassembled WGS sequence"/>
</dbReference>
<name>A0A4R7ZW92_9ACTN</name>
<comment type="caution">
    <text evidence="2">The sequence shown here is derived from an EMBL/GenBank/DDBJ whole genome shotgun (WGS) entry which is preliminary data.</text>
</comment>
<dbReference type="PROSITE" id="PS51819">
    <property type="entry name" value="VOC"/>
    <property type="match status" value="1"/>
</dbReference>
<reference evidence="2 3" key="1">
    <citation type="submission" date="2019-03" db="EMBL/GenBank/DDBJ databases">
        <title>Genomic Encyclopedia of Type Strains, Phase III (KMG-III): the genomes of soil and plant-associated and newly described type strains.</title>
        <authorList>
            <person name="Whitman W."/>
        </authorList>
    </citation>
    <scope>NUCLEOTIDE SEQUENCE [LARGE SCALE GENOMIC DNA]</scope>
    <source>
        <strain evidence="2 3">VKM Ac-2570</strain>
    </source>
</reference>
<feature type="domain" description="VOC" evidence="1">
    <location>
        <begin position="6"/>
        <end position="137"/>
    </location>
</feature>
<gene>
    <name evidence="2" type="ORF">EV650_1204</name>
</gene>
<evidence type="ECO:0000313" key="2">
    <source>
        <dbReference type="EMBL" id="TDW22367.1"/>
    </source>
</evidence>
<proteinExistence type="predicted"/>
<dbReference type="Pfam" id="PF18029">
    <property type="entry name" value="Glyoxalase_6"/>
    <property type="match status" value="1"/>
</dbReference>
<dbReference type="Gene3D" id="3.10.180.10">
    <property type="entry name" value="2,3-Dihydroxybiphenyl 1,2-Dioxygenase, domain 1"/>
    <property type="match status" value="1"/>
</dbReference>
<accession>A0A4R7ZW92</accession>
<keyword evidence="3" id="KW-1185">Reference proteome</keyword>
<dbReference type="EMBL" id="SODF01000001">
    <property type="protein sequence ID" value="TDW22367.1"/>
    <property type="molecule type" value="Genomic_DNA"/>
</dbReference>
<dbReference type="InterPro" id="IPR041581">
    <property type="entry name" value="Glyoxalase_6"/>
</dbReference>
<dbReference type="SUPFAM" id="SSF54593">
    <property type="entry name" value="Glyoxalase/Bleomycin resistance protein/Dihydroxybiphenyl dioxygenase"/>
    <property type="match status" value="1"/>
</dbReference>
<evidence type="ECO:0000313" key="3">
    <source>
        <dbReference type="Proteomes" id="UP000295447"/>
    </source>
</evidence>
<dbReference type="OrthoDB" id="1645442at2"/>
<evidence type="ECO:0000259" key="1">
    <source>
        <dbReference type="PROSITE" id="PS51819"/>
    </source>
</evidence>